<dbReference type="GO" id="GO:0009086">
    <property type="term" value="P:methionine biosynthetic process"/>
    <property type="evidence" value="ECO:0007669"/>
    <property type="project" value="InterPro"/>
</dbReference>
<evidence type="ECO:0000259" key="1">
    <source>
        <dbReference type="Pfam" id="PF01717"/>
    </source>
</evidence>
<dbReference type="STRING" id="1090615.SAMN04515671_0325"/>
<dbReference type="Pfam" id="PF01717">
    <property type="entry name" value="Meth_synt_2"/>
    <property type="match status" value="1"/>
</dbReference>
<dbReference type="Gene3D" id="3.20.20.210">
    <property type="match status" value="1"/>
</dbReference>
<dbReference type="AlphaFoldDB" id="A0A1H0I2J9"/>
<name>A0A1H0I2J9_9ACTN</name>
<dbReference type="GO" id="GO:0003871">
    <property type="term" value="F:5-methyltetrahydropteroyltriglutamate-homocysteine S-methyltransferase activity"/>
    <property type="evidence" value="ECO:0007669"/>
    <property type="project" value="InterPro"/>
</dbReference>
<dbReference type="GO" id="GO:0008270">
    <property type="term" value="F:zinc ion binding"/>
    <property type="evidence" value="ECO:0007669"/>
    <property type="project" value="InterPro"/>
</dbReference>
<protein>
    <submittedName>
        <fullName evidence="2">Methionine synthase II (Cobalamin-independent)</fullName>
    </submittedName>
</protein>
<dbReference type="EMBL" id="LT629710">
    <property type="protein sequence ID" value="SDO25623.1"/>
    <property type="molecule type" value="Genomic_DNA"/>
</dbReference>
<dbReference type="Proteomes" id="UP000198741">
    <property type="component" value="Chromosome I"/>
</dbReference>
<sequence>MNDQRDRGGIEIATGSDIETIVPLRVKRSWHDGVATGIGSLPGDSPDEAARMIAGELPDLPYLAELPDRGVGADMVGRTVGLLVDVFAEVVPSGWRVMRRPGRDVRRAKDFLEWDLDAATEQYAGADWVKVQVCGPWTLAAQVEVGSGNRALIDDGAVDDLAASLTQGLLDHLSELGRRLPGTSFVVQIDEPSVPAVISGMLSTPSGFGTVRAVDRQRVGQVLQRVTDALGEVPTVVHCCHESAPHRLLRAAGFDALSVDFTDVGTSAARLDPIGELVEGGTVFLAGLVPGVRPTGRAPDLRSWAAPVLGTFDRLGFPRETLSQRVVPTPTCGLAGADHDWALDAMKTVRQLAQAFQDPPEGW</sequence>
<dbReference type="InterPro" id="IPR038071">
    <property type="entry name" value="UROD/MetE-like_sf"/>
</dbReference>
<dbReference type="SUPFAM" id="SSF51726">
    <property type="entry name" value="UROD/MetE-like"/>
    <property type="match status" value="1"/>
</dbReference>
<reference evidence="2 3" key="1">
    <citation type="submission" date="2016-10" db="EMBL/GenBank/DDBJ databases">
        <authorList>
            <person name="de Groot N.N."/>
        </authorList>
    </citation>
    <scope>NUCLEOTIDE SEQUENCE [LARGE SCALE GENOMIC DNA]</scope>
    <source>
        <strain evidence="3">P4-7,KCTC 19426,CECT 7604</strain>
    </source>
</reference>
<evidence type="ECO:0000313" key="3">
    <source>
        <dbReference type="Proteomes" id="UP000198741"/>
    </source>
</evidence>
<proteinExistence type="predicted"/>
<organism evidence="2 3">
    <name type="scientific">Nakamurella panacisegetis</name>
    <dbReference type="NCBI Taxonomy" id="1090615"/>
    <lineage>
        <taxon>Bacteria</taxon>
        <taxon>Bacillati</taxon>
        <taxon>Actinomycetota</taxon>
        <taxon>Actinomycetes</taxon>
        <taxon>Nakamurellales</taxon>
        <taxon>Nakamurellaceae</taxon>
        <taxon>Nakamurella</taxon>
    </lineage>
</organism>
<evidence type="ECO:0000313" key="2">
    <source>
        <dbReference type="EMBL" id="SDO25623.1"/>
    </source>
</evidence>
<keyword evidence="3" id="KW-1185">Reference proteome</keyword>
<feature type="domain" description="Cobalamin-independent methionine synthase MetE C-terminal/archaeal" evidence="1">
    <location>
        <begin position="36"/>
        <end position="354"/>
    </location>
</feature>
<gene>
    <name evidence="2" type="ORF">SAMN04515671_0325</name>
</gene>
<dbReference type="InterPro" id="IPR002629">
    <property type="entry name" value="Met_Synth_C/arc"/>
</dbReference>
<accession>A0A1H0I2J9</accession>
<dbReference type="RefSeq" id="WP_231988301.1">
    <property type="nucleotide sequence ID" value="NZ_LT629710.1"/>
</dbReference>